<dbReference type="Pfam" id="PF01494">
    <property type="entry name" value="FAD_binding_3"/>
    <property type="match status" value="1"/>
</dbReference>
<evidence type="ECO:0000259" key="6">
    <source>
        <dbReference type="Pfam" id="PF01494"/>
    </source>
</evidence>
<dbReference type="InterPro" id="IPR036188">
    <property type="entry name" value="FAD/NAD-bd_sf"/>
</dbReference>
<keyword evidence="2" id="KW-0285">Flavoprotein</keyword>
<protein>
    <submittedName>
        <fullName evidence="7">2-polyprenyl-6-methoxyphenol hydroxylase and related FAD-dependent oxidoreductase</fullName>
    </submittedName>
</protein>
<dbReference type="OrthoDB" id="9782160at2"/>
<dbReference type="EMBL" id="AP014569">
    <property type="protein sequence ID" value="BAO83393.1"/>
    <property type="molecule type" value="Genomic_DNA"/>
</dbReference>
<keyword evidence="3" id="KW-0274">FAD</keyword>
<evidence type="ECO:0000313" key="8">
    <source>
        <dbReference type="Proteomes" id="UP000066014"/>
    </source>
</evidence>
<gene>
    <name evidence="7" type="ORF">SMCB_1165</name>
</gene>
<dbReference type="KEGG" id="cbab:SMCB_1165"/>
<dbReference type="InterPro" id="IPR002938">
    <property type="entry name" value="FAD-bd"/>
</dbReference>
<evidence type="ECO:0000256" key="1">
    <source>
        <dbReference type="ARBA" id="ARBA00001974"/>
    </source>
</evidence>
<keyword evidence="8" id="KW-1185">Reference proteome</keyword>
<evidence type="ECO:0000256" key="5">
    <source>
        <dbReference type="ARBA" id="ARBA00023033"/>
    </source>
</evidence>
<accession>A0A060NV43</accession>
<dbReference type="STRING" id="1458426.SMCB_1165"/>
<dbReference type="AlphaFoldDB" id="A0A060NV43"/>
<evidence type="ECO:0000256" key="3">
    <source>
        <dbReference type="ARBA" id="ARBA00022827"/>
    </source>
</evidence>
<dbReference type="InterPro" id="IPR050493">
    <property type="entry name" value="FAD-dep_Monooxygenase_BioMet"/>
</dbReference>
<dbReference type="Gene3D" id="3.50.50.60">
    <property type="entry name" value="FAD/NAD(P)-binding domain"/>
    <property type="match status" value="1"/>
</dbReference>
<sequence>MDEARVLIAGAGLAGLGAALALRRAAPGLQLEVLEQAEQFSEVGAGIQLGPNAVRVLRDWGLEAALNEVAAFPTDLLVRDAASGASLGHLPLAERAQRLYGAPYATIHRADLHALLLQALQAEGGTGMHLLQRIEGVQLPPEAGGPLELRTQSGQSWSAAALLGCDGLRSRVREQLLGDATPRFSGHLAYRGLVKMTRLPPELRQTAVTAWLGPRMHAVHYPVRAGEWLNVVVVVQGDLPTEPAGWDHPAQPQALWQAMGLLPQRDLHRVLEAVPLWRLWPLFGRSPVAGAHEMARGPVALLGDAAHPMKPYLAQGAAMALEDAWALGRLLAAQGEAAAPAALDWPNLLLRWAQARWRRCAWVQARSQRNGTIFHASGPLRWGRDGAMRLLGPRLIDVPRLYAGPPPP</sequence>
<dbReference type="HOGENOM" id="CLU_009665_19_3_4"/>
<keyword evidence="5" id="KW-0503">Monooxygenase</keyword>
<evidence type="ECO:0000256" key="4">
    <source>
        <dbReference type="ARBA" id="ARBA00023002"/>
    </source>
</evidence>
<dbReference type="Proteomes" id="UP000066014">
    <property type="component" value="Chromosome"/>
</dbReference>
<organism evidence="7 8">
    <name type="scientific">Serpentinimonas maccroryi</name>
    <dbReference type="NCBI Taxonomy" id="1458426"/>
    <lineage>
        <taxon>Bacteria</taxon>
        <taxon>Pseudomonadati</taxon>
        <taxon>Pseudomonadota</taxon>
        <taxon>Betaproteobacteria</taxon>
        <taxon>Burkholderiales</taxon>
        <taxon>Comamonadaceae</taxon>
        <taxon>Serpentinimonas</taxon>
    </lineage>
</organism>
<proteinExistence type="predicted"/>
<dbReference type="SUPFAM" id="SSF51905">
    <property type="entry name" value="FAD/NAD(P)-binding domain"/>
    <property type="match status" value="1"/>
</dbReference>
<dbReference type="RefSeq" id="WP_045535729.1">
    <property type="nucleotide sequence ID" value="NZ_AP014569.1"/>
</dbReference>
<reference evidence="7 8" key="1">
    <citation type="journal article" date="2014" name="Nat. Commun.">
        <title>Physiological and genomic features of highly alkaliphilic hydrogen-utilizing Betaproteobacteria from a continental serpentinizing site.</title>
        <authorList>
            <person name="Suzuki S."/>
            <person name="Kuenen J.G."/>
            <person name="Schipper K."/>
            <person name="van der Velde S."/>
            <person name="Ishii S."/>
            <person name="Wu A."/>
            <person name="Sorokin D.Y."/>
            <person name="Tenney A."/>
            <person name="Meng X.Y."/>
            <person name="Morrill P.L."/>
            <person name="Kamagata Y."/>
            <person name="Muyzer G."/>
            <person name="Nealson K.H."/>
        </authorList>
    </citation>
    <scope>NUCLEOTIDE SEQUENCE [LARGE SCALE GENOMIC DNA]</scope>
    <source>
        <strain evidence="7 8">B1</strain>
    </source>
</reference>
<comment type="cofactor">
    <cofactor evidence="1">
        <name>FAD</name>
        <dbReference type="ChEBI" id="CHEBI:57692"/>
    </cofactor>
</comment>
<keyword evidence="4" id="KW-0560">Oxidoreductase</keyword>
<dbReference type="GO" id="GO:0004497">
    <property type="term" value="F:monooxygenase activity"/>
    <property type="evidence" value="ECO:0007669"/>
    <property type="project" value="UniProtKB-KW"/>
</dbReference>
<feature type="domain" description="FAD-binding" evidence="6">
    <location>
        <begin position="4"/>
        <end position="343"/>
    </location>
</feature>
<evidence type="ECO:0000256" key="2">
    <source>
        <dbReference type="ARBA" id="ARBA00022630"/>
    </source>
</evidence>
<dbReference type="PRINTS" id="PR00420">
    <property type="entry name" value="RNGMNOXGNASE"/>
</dbReference>
<dbReference type="SUPFAM" id="SSF54373">
    <property type="entry name" value="FAD-linked reductases, C-terminal domain"/>
    <property type="match status" value="1"/>
</dbReference>
<dbReference type="PANTHER" id="PTHR13789">
    <property type="entry name" value="MONOOXYGENASE"/>
    <property type="match status" value="1"/>
</dbReference>
<name>A0A060NV43_9BURK</name>
<dbReference type="GO" id="GO:0071949">
    <property type="term" value="F:FAD binding"/>
    <property type="evidence" value="ECO:0007669"/>
    <property type="project" value="InterPro"/>
</dbReference>
<evidence type="ECO:0000313" key="7">
    <source>
        <dbReference type="EMBL" id="BAO83393.1"/>
    </source>
</evidence>
<dbReference type="PANTHER" id="PTHR13789:SF318">
    <property type="entry name" value="GERANYLGERANYL DIPHOSPHATE REDUCTASE"/>
    <property type="match status" value="1"/>
</dbReference>